<feature type="transmembrane region" description="Helical" evidence="1">
    <location>
        <begin position="93"/>
        <end position="112"/>
    </location>
</feature>
<evidence type="ECO:0000256" key="1">
    <source>
        <dbReference type="SAM" id="Phobius"/>
    </source>
</evidence>
<organism evidence="2 3">
    <name type="scientific">Helicobacter canadensis MIT 98-5491</name>
    <dbReference type="NCBI Taxonomy" id="537970"/>
    <lineage>
        <taxon>Bacteria</taxon>
        <taxon>Pseudomonadati</taxon>
        <taxon>Campylobacterota</taxon>
        <taxon>Epsilonproteobacteria</taxon>
        <taxon>Campylobacterales</taxon>
        <taxon>Helicobacteraceae</taxon>
        <taxon>Helicobacter</taxon>
    </lineage>
</organism>
<feature type="transmembrane region" description="Helical" evidence="1">
    <location>
        <begin position="58"/>
        <end position="81"/>
    </location>
</feature>
<protein>
    <submittedName>
        <fullName evidence="2">Uncharacterized protein</fullName>
    </submittedName>
</protein>
<gene>
    <name evidence="2" type="ORF">HCAN_1207</name>
</gene>
<sequence>MKEKLRMFFSEQDRYGVYFLEKTALFMIFVGGIFTLIITSIVSHFVDLGEFSRDRSGGFISIMRFTFACIAGQLIVLLFYVPFCRDNFILRNFFLILLNIISIFILVCSVIPGENAEPEEIVKLVKEMFSKESK</sequence>
<keyword evidence="1" id="KW-0472">Membrane</keyword>
<feature type="transmembrane region" description="Helical" evidence="1">
    <location>
        <begin position="24"/>
        <end position="46"/>
    </location>
</feature>
<dbReference type="HOGENOM" id="CLU_1893301_0_0_7"/>
<evidence type="ECO:0000313" key="3">
    <source>
        <dbReference type="Proteomes" id="UP000007032"/>
    </source>
</evidence>
<dbReference type="Proteomes" id="UP000007032">
    <property type="component" value="Chromosome"/>
</dbReference>
<keyword evidence="1" id="KW-0812">Transmembrane</keyword>
<dbReference type="RefSeq" id="WP_006656256.1">
    <property type="nucleotide sequence ID" value="NZ_CM000776.2"/>
</dbReference>
<name>C5ZXP9_9HELI</name>
<reference evidence="2 3" key="1">
    <citation type="journal article" date="2009" name="J. Bacteriol.">
        <title>Genome sequence of the emerging pathogen Helicobacter canadensis.</title>
        <authorList>
            <person name="Loman N.J."/>
            <person name="Snyder L.A."/>
            <person name="Linton J.D."/>
            <person name="Langdon R."/>
            <person name="Lawson A.J."/>
            <person name="Weinstock G.M."/>
            <person name="Wren B.W."/>
            <person name="Pallen M.J."/>
        </authorList>
    </citation>
    <scope>NUCLEOTIDE SEQUENCE [LARGE SCALE GENOMIC DNA]</scope>
    <source>
        <strain evidence="2 3">MIT 98-5491</strain>
    </source>
</reference>
<dbReference type="EMBL" id="CM000776">
    <property type="protein sequence ID" value="EES89917.1"/>
    <property type="molecule type" value="Genomic_DNA"/>
</dbReference>
<proteinExistence type="predicted"/>
<dbReference type="AlphaFoldDB" id="C5ZXP9"/>
<accession>C5ZXP9</accession>
<keyword evidence="1" id="KW-1133">Transmembrane helix</keyword>
<evidence type="ECO:0000313" key="2">
    <source>
        <dbReference type="EMBL" id="EES89917.1"/>
    </source>
</evidence>
<keyword evidence="3" id="KW-1185">Reference proteome</keyword>